<name>A0A8S2X7W1_9BILA</name>
<accession>A0A8S2X7W1</accession>
<sequence length="62" mass="7008">SQTGKIVPWDAQRVVPAMLFGRIVYKALDESTPSVEERHDQLQQLLLLIRIPREAMSCKASS</sequence>
<evidence type="ECO:0000313" key="1">
    <source>
        <dbReference type="EMBL" id="CAF4481283.1"/>
    </source>
</evidence>
<dbReference type="AlphaFoldDB" id="A0A8S2X7W1"/>
<reference evidence="1" key="1">
    <citation type="submission" date="2021-02" db="EMBL/GenBank/DDBJ databases">
        <authorList>
            <person name="Nowell W R."/>
        </authorList>
    </citation>
    <scope>NUCLEOTIDE SEQUENCE</scope>
</reference>
<gene>
    <name evidence="1" type="ORF">SMN809_LOCUS34044</name>
</gene>
<proteinExistence type="predicted"/>
<protein>
    <submittedName>
        <fullName evidence="1">Uncharacterized protein</fullName>
    </submittedName>
</protein>
<feature type="non-terminal residue" evidence="1">
    <location>
        <position position="1"/>
    </location>
</feature>
<comment type="caution">
    <text evidence="1">The sequence shown here is derived from an EMBL/GenBank/DDBJ whole genome shotgun (WGS) entry which is preliminary data.</text>
</comment>
<dbReference type="EMBL" id="CAJOBI010076857">
    <property type="protein sequence ID" value="CAF4481283.1"/>
    <property type="molecule type" value="Genomic_DNA"/>
</dbReference>
<dbReference type="Proteomes" id="UP000676336">
    <property type="component" value="Unassembled WGS sequence"/>
</dbReference>
<evidence type="ECO:0000313" key="2">
    <source>
        <dbReference type="Proteomes" id="UP000676336"/>
    </source>
</evidence>
<organism evidence="1 2">
    <name type="scientific">Rotaria magnacalcarata</name>
    <dbReference type="NCBI Taxonomy" id="392030"/>
    <lineage>
        <taxon>Eukaryota</taxon>
        <taxon>Metazoa</taxon>
        <taxon>Spiralia</taxon>
        <taxon>Gnathifera</taxon>
        <taxon>Rotifera</taxon>
        <taxon>Eurotatoria</taxon>
        <taxon>Bdelloidea</taxon>
        <taxon>Philodinida</taxon>
        <taxon>Philodinidae</taxon>
        <taxon>Rotaria</taxon>
    </lineage>
</organism>